<gene>
    <name evidence="4" type="primary">LOC111601751</name>
</gene>
<name>A0A6J1M0H7_DROHY</name>
<protein>
    <submittedName>
        <fullName evidence="4">Uncharacterized protein LOC111601751</fullName>
    </submittedName>
</protein>
<reference evidence="4" key="1">
    <citation type="submission" date="2025-08" db="UniProtKB">
        <authorList>
            <consortium name="RefSeq"/>
        </authorList>
    </citation>
    <scope>IDENTIFICATION</scope>
    <source>
        <strain evidence="4">15085-1641.00</strain>
        <tissue evidence="4">Whole body</tissue>
    </source>
</reference>
<evidence type="ECO:0000259" key="2">
    <source>
        <dbReference type="Pfam" id="PF14939"/>
    </source>
</evidence>
<feature type="compositionally biased region" description="Polar residues" evidence="1">
    <location>
        <begin position="554"/>
        <end position="568"/>
    </location>
</feature>
<feature type="region of interest" description="Disordered" evidence="1">
    <location>
        <begin position="523"/>
        <end position="568"/>
    </location>
</feature>
<dbReference type="RefSeq" id="XP_023174258.2">
    <property type="nucleotide sequence ID" value="XM_023318490.2"/>
</dbReference>
<dbReference type="CDD" id="cd20913">
    <property type="entry name" value="DCAF15-CTD"/>
    <property type="match status" value="1"/>
</dbReference>
<keyword evidence="3" id="KW-1185">Reference proteome</keyword>
<feature type="compositionally biased region" description="Low complexity" evidence="1">
    <location>
        <begin position="525"/>
        <end position="540"/>
    </location>
</feature>
<accession>A0A6J1M0H7</accession>
<feature type="compositionally biased region" description="Acidic residues" evidence="1">
    <location>
        <begin position="17"/>
        <end position="33"/>
    </location>
</feature>
<dbReference type="GeneID" id="111601751"/>
<dbReference type="PANTHER" id="PTHR28541:SF1">
    <property type="entry name" value="DDB1- AND CUL4-ASSOCIATED FACTOR 15"/>
    <property type="match status" value="1"/>
</dbReference>
<sequence>METDYQNYVESLSGVSSDDDDISTVDSSDEAEEPTNTHNHPLQPQSRTRNLVQMLYDRERTGFFSGQSRAGQKQKLPYDQVPNRLKLYLKDVLASNALEGHIFMGLTACGQYMISHRVVCNDNTSLNHYSFNVGYKYTLYFWLFQPHKKLRYFFSRRLFDDHVVDNLKSVTMTQWKNADKQILVVHGAATEESEESYITYVKVPKLGCLECKKLCDDGPYSFYNAHCLSCHLTVHTKYSSTETDPRFDPTVNLLCPERILIISNGFMHMLRIDVDTPVVPNSNSLPQQNFNLPCTQQTLFLPRTPLPNEEDRCSVPFTGSEADSEHSVVARIIADFSDIETDHTQRSNNAISNNNNETQQRTNTEQNSSVSYEKLIFSSNCVNTLSTSSMTLLETSLPVVMQNAVGSNDSSQSRKRNQRIVTKSYRNGITTIDMQHTSTSSTMTDKSNAYEFSEDNEKCEKISTFRKRRLADKKYEFSEDNSENIIPFTKIRSAGRTTFSPSTASSTAQRSLHRFSPTAHYFHNSPCASPSSSPHPAQPSHTPPPPLHLGFRSPPSSSNLMRSPSRNANAASVAAQIYNQKSPPLSQATQQMLSYKPVGPLGALSPLQVSMAKRFEIGGSMSPNAGLSFLSPRRDEQRIVEMPVQGGVMPEKPVCTKKLRRRYVDEDDATSVITSEEDDCISPGYHTSLPMEVHGSCYSEMQMISQASYQRLRCSSVVITQHSFDLETFTYYVISMICQKHQKIYNVFYDWAYEFINVCPLSQTISCMLMAQFSARDQMPTTPTNCMYCTGRMGCVFHNRQYECRILFTWNMESGQWQVLDYGELKEMHELFSPLKRLGKSRLTFAQVARQMAQEMAASLNRLPDYTSNLRILNADIKKSKSSICDLDNMVEFHLKRMNNNEEF</sequence>
<dbReference type="GO" id="GO:0016567">
    <property type="term" value="P:protein ubiquitination"/>
    <property type="evidence" value="ECO:0007669"/>
    <property type="project" value="InterPro"/>
</dbReference>
<dbReference type="OMA" id="AHFFHNS"/>
<feature type="region of interest" description="Disordered" evidence="1">
    <location>
        <begin position="1"/>
        <end position="48"/>
    </location>
</feature>
<feature type="compositionally biased region" description="Low complexity" evidence="1">
    <location>
        <begin position="347"/>
        <end position="367"/>
    </location>
</feature>
<dbReference type="InterPro" id="IPR047319">
    <property type="entry name" value="DCAF15_C"/>
</dbReference>
<dbReference type="Pfam" id="PF14939">
    <property type="entry name" value="DCAF15_WD40"/>
    <property type="match status" value="1"/>
</dbReference>
<dbReference type="InterPro" id="IPR032734">
    <property type="entry name" value="DCAF15_WD40"/>
</dbReference>
<feature type="region of interest" description="Disordered" evidence="1">
    <location>
        <begin position="343"/>
        <end position="367"/>
    </location>
</feature>
<feature type="compositionally biased region" description="Polar residues" evidence="1">
    <location>
        <begin position="34"/>
        <end position="48"/>
    </location>
</feature>
<dbReference type="KEGG" id="dhe:111601751"/>
<dbReference type="GO" id="GO:0080008">
    <property type="term" value="C:Cul4-RING E3 ubiquitin ligase complex"/>
    <property type="evidence" value="ECO:0007669"/>
    <property type="project" value="TreeGrafter"/>
</dbReference>
<evidence type="ECO:0000313" key="3">
    <source>
        <dbReference type="Proteomes" id="UP000504633"/>
    </source>
</evidence>
<dbReference type="CDD" id="cd20917">
    <property type="entry name" value="DCAF15-NTD"/>
    <property type="match status" value="1"/>
</dbReference>
<evidence type="ECO:0000313" key="4">
    <source>
        <dbReference type="RefSeq" id="XP_023174258.2"/>
    </source>
</evidence>
<dbReference type="Proteomes" id="UP000504633">
    <property type="component" value="Unplaced"/>
</dbReference>
<dbReference type="OrthoDB" id="6354267at2759"/>
<organism evidence="3 4">
    <name type="scientific">Drosophila hydei</name>
    <name type="common">Fruit fly</name>
    <dbReference type="NCBI Taxonomy" id="7224"/>
    <lineage>
        <taxon>Eukaryota</taxon>
        <taxon>Metazoa</taxon>
        <taxon>Ecdysozoa</taxon>
        <taxon>Arthropoda</taxon>
        <taxon>Hexapoda</taxon>
        <taxon>Insecta</taxon>
        <taxon>Pterygota</taxon>
        <taxon>Neoptera</taxon>
        <taxon>Endopterygota</taxon>
        <taxon>Diptera</taxon>
        <taxon>Brachycera</taxon>
        <taxon>Muscomorpha</taxon>
        <taxon>Ephydroidea</taxon>
        <taxon>Drosophilidae</taxon>
        <taxon>Drosophila</taxon>
    </lineage>
</organism>
<dbReference type="InterPro" id="IPR038914">
    <property type="entry name" value="DCAF15"/>
</dbReference>
<proteinExistence type="predicted"/>
<dbReference type="PANTHER" id="PTHR28541">
    <property type="entry name" value="DDB1- AND CUL4-ASSOCIATED FACTOR 15"/>
    <property type="match status" value="1"/>
</dbReference>
<dbReference type="AlphaFoldDB" id="A0A6J1M0H7"/>
<evidence type="ECO:0000256" key="1">
    <source>
        <dbReference type="SAM" id="MobiDB-lite"/>
    </source>
</evidence>
<feature type="domain" description="DDB1- and CUL4-associated factor 15 WD40 repeat-containing" evidence="2">
    <location>
        <begin position="72"/>
        <end position="275"/>
    </location>
</feature>